<protein>
    <recommendedName>
        <fullName evidence="4">Lanthionine synthetase C family protein</fullName>
    </recommendedName>
</protein>
<evidence type="ECO:0008006" key="4">
    <source>
        <dbReference type="Google" id="ProtNLM"/>
    </source>
</evidence>
<evidence type="ECO:0000256" key="1">
    <source>
        <dbReference type="PIRSR" id="PIRSR607822-1"/>
    </source>
</evidence>
<evidence type="ECO:0000313" key="2">
    <source>
        <dbReference type="EMBL" id="MBR7833493.1"/>
    </source>
</evidence>
<accession>A0A941EN89</accession>
<dbReference type="PRINTS" id="PR01950">
    <property type="entry name" value="LANCSUPER"/>
</dbReference>
<proteinExistence type="predicted"/>
<keyword evidence="1" id="KW-0862">Zinc</keyword>
<dbReference type="AlphaFoldDB" id="A0A941EN89"/>
<sequence>MTAAVSAKLALAIAERLLDVDVVARGLSQTARESLSGLSGTALLHARLSAVDDCFATAAVEHWNRLAIHIRQRGSTGSGIFTGLGSVAASLIIGASYLPDAQRLHDQCAAAARWLSAHAIAIAEQQHDRLRSCEPPTSWAAYDVICGLAGIGRVLMAAVDQGHEHVTIGLEAALQTLTAMINSGSESRPGWWLPPDAHPSAAQVHPSGAAATGTAHGIAGPLALLAVARIAGHDVPGQEKGIRAAADWLLRWRDPATEMWPPRITGYELECGKAAPVRGRHDAWCYGIPGIAVALAQAARATSEDKYQVTAHQAMRSLAARGSPTWDVEGPTLCHGYAGILAASDDHPGLAELAARRIETVANPRHRYLVQHSERGALEDDPGLLTGAAGAALALADHAGLPSSATPASRWNCILLLS</sequence>
<dbReference type="PRINTS" id="PR01955">
    <property type="entry name" value="LANCFRANKIA"/>
</dbReference>
<dbReference type="EMBL" id="JAGSOG010000031">
    <property type="protein sequence ID" value="MBR7833493.1"/>
    <property type="molecule type" value="Genomic_DNA"/>
</dbReference>
<dbReference type="GO" id="GO:0031179">
    <property type="term" value="P:peptide modification"/>
    <property type="evidence" value="ECO:0007669"/>
    <property type="project" value="InterPro"/>
</dbReference>
<comment type="caution">
    <text evidence="2">The sequence shown here is derived from an EMBL/GenBank/DDBJ whole genome shotgun (WGS) entry which is preliminary data.</text>
</comment>
<keyword evidence="1" id="KW-0479">Metal-binding</keyword>
<dbReference type="SUPFAM" id="SSF158745">
    <property type="entry name" value="LanC-like"/>
    <property type="match status" value="1"/>
</dbReference>
<organism evidence="2 3">
    <name type="scientific">Actinospica durhamensis</name>
    <dbReference type="NCBI Taxonomy" id="1508375"/>
    <lineage>
        <taxon>Bacteria</taxon>
        <taxon>Bacillati</taxon>
        <taxon>Actinomycetota</taxon>
        <taxon>Actinomycetes</taxon>
        <taxon>Catenulisporales</taxon>
        <taxon>Actinospicaceae</taxon>
        <taxon>Actinospica</taxon>
    </lineage>
</organism>
<feature type="binding site" evidence="1">
    <location>
        <position position="334"/>
    </location>
    <ligand>
        <name>Zn(2+)</name>
        <dbReference type="ChEBI" id="CHEBI:29105"/>
    </ligand>
</feature>
<gene>
    <name evidence="2" type="ORF">KDL01_09465</name>
</gene>
<keyword evidence="3" id="KW-1185">Reference proteome</keyword>
<dbReference type="GO" id="GO:0046872">
    <property type="term" value="F:metal ion binding"/>
    <property type="evidence" value="ECO:0007669"/>
    <property type="project" value="UniProtKB-KW"/>
</dbReference>
<dbReference type="Proteomes" id="UP000675781">
    <property type="component" value="Unassembled WGS sequence"/>
</dbReference>
<feature type="binding site" evidence="1">
    <location>
        <position position="335"/>
    </location>
    <ligand>
        <name>Zn(2+)</name>
        <dbReference type="ChEBI" id="CHEBI:29105"/>
    </ligand>
</feature>
<reference evidence="2" key="1">
    <citation type="submission" date="2021-04" db="EMBL/GenBank/DDBJ databases">
        <title>Genome based classification of Actinospica acidithermotolerans sp. nov., an actinobacterium isolated from an Indonesian hot spring.</title>
        <authorList>
            <person name="Kusuma A.B."/>
            <person name="Putra K.E."/>
            <person name="Nafisah S."/>
            <person name="Loh J."/>
            <person name="Nouioui I."/>
            <person name="Goodfellow M."/>
        </authorList>
    </citation>
    <scope>NUCLEOTIDE SEQUENCE</scope>
    <source>
        <strain evidence="2">CSCA 57</strain>
    </source>
</reference>
<dbReference type="Gene3D" id="1.50.10.20">
    <property type="match status" value="1"/>
</dbReference>
<dbReference type="InterPro" id="IPR007822">
    <property type="entry name" value="LANC-like"/>
</dbReference>
<dbReference type="RefSeq" id="WP_212528013.1">
    <property type="nucleotide sequence ID" value="NZ_JAGSOG010000031.1"/>
</dbReference>
<feature type="binding site" evidence="1">
    <location>
        <position position="285"/>
    </location>
    <ligand>
        <name>Zn(2+)</name>
        <dbReference type="ChEBI" id="CHEBI:29105"/>
    </ligand>
</feature>
<dbReference type="Pfam" id="PF05147">
    <property type="entry name" value="LANC_like"/>
    <property type="match status" value="1"/>
</dbReference>
<dbReference type="SMART" id="SM01260">
    <property type="entry name" value="LANC_like"/>
    <property type="match status" value="1"/>
</dbReference>
<name>A0A941EN89_9ACTN</name>
<evidence type="ECO:0000313" key="3">
    <source>
        <dbReference type="Proteomes" id="UP000675781"/>
    </source>
</evidence>